<dbReference type="Proteomes" id="UP000037392">
    <property type="component" value="Unassembled WGS sequence"/>
</dbReference>
<protein>
    <recommendedName>
        <fullName evidence="5">Peptidase M24 domain-containing protein</fullName>
    </recommendedName>
</protein>
<dbReference type="InterPro" id="IPR000587">
    <property type="entry name" value="Creatinase_N"/>
</dbReference>
<dbReference type="EMBL" id="ADLK01000078">
    <property type="protein sequence ID" value="KMW08755.1"/>
    <property type="molecule type" value="Genomic_DNA"/>
</dbReference>
<evidence type="ECO:0000313" key="3">
    <source>
        <dbReference type="EMBL" id="KMW08755.1"/>
    </source>
</evidence>
<dbReference type="GeneID" id="93165493"/>
<comment type="caution">
    <text evidence="3">The sequence shown here is derived from an EMBL/GenBank/DDBJ whole genome shotgun (WGS) entry which is preliminary data.</text>
</comment>
<dbReference type="OrthoDB" id="9806388at2"/>
<dbReference type="Gene3D" id="3.40.350.10">
    <property type="entry name" value="Creatinase/prolidase N-terminal domain"/>
    <property type="match status" value="1"/>
</dbReference>
<feature type="domain" description="Peptidase M24" evidence="1">
    <location>
        <begin position="178"/>
        <end position="390"/>
    </location>
</feature>
<dbReference type="PANTHER" id="PTHR46112:SF2">
    <property type="entry name" value="XAA-PRO AMINOPEPTIDASE P-RELATED"/>
    <property type="match status" value="1"/>
</dbReference>
<dbReference type="SUPFAM" id="SSF55920">
    <property type="entry name" value="Creatinase/aminopeptidase"/>
    <property type="match status" value="1"/>
</dbReference>
<dbReference type="RefSeq" id="WP_007862232.1">
    <property type="nucleotide sequence ID" value="NZ_KQ235875.1"/>
</dbReference>
<dbReference type="SUPFAM" id="SSF53092">
    <property type="entry name" value="Creatinase/prolidase N-terminal domain"/>
    <property type="match status" value="1"/>
</dbReference>
<dbReference type="Pfam" id="PF00557">
    <property type="entry name" value="Peptidase_M24"/>
    <property type="match status" value="1"/>
</dbReference>
<dbReference type="AlphaFoldDB" id="A0A0J9DZY1"/>
<evidence type="ECO:0000313" key="4">
    <source>
        <dbReference type="Proteomes" id="UP000037392"/>
    </source>
</evidence>
<dbReference type="Gene3D" id="3.90.230.10">
    <property type="entry name" value="Creatinase/methionine aminopeptidase superfamily"/>
    <property type="match status" value="1"/>
</dbReference>
<dbReference type="PANTHER" id="PTHR46112">
    <property type="entry name" value="AMINOPEPTIDASE"/>
    <property type="match status" value="1"/>
</dbReference>
<dbReference type="InterPro" id="IPR029149">
    <property type="entry name" value="Creatin/AminoP/Spt16_N"/>
</dbReference>
<proteinExistence type="predicted"/>
<sequence length="410" mass="45590">MNEYPDYLKSFSRAEYGAHIQKLQQEMGASGIDMLLLSSPENIFYATGYRSWYTSSLFRPVLVFVPRVGEPAISLRILEKSTVENISWCPNIYAAGTKSRNLGPLNSEGPADAMKKFLGELGYEVKTVGLEAGDGQHYVWSLTILKELTDTFPHLIFTDGTAAIQGARMIKTPWEIDRIRTAGWVTETAIVETFRQIRPGITTEKDIARGIASRMTAGGVDKISYLTVNSGRDKYHTFNSYATDRIVDHKDIVLVDISGHIDGYASDLTRVMYLGHTPPEQYVRMAETARNCVHAGFDMLRPGVKVWEINQAIEGYLRGSRYGSNVVHSSGHSTGLNVTEYPNISDDCHETVRAGMVFALENGVYPYDLEKGAGTIWISFRMEDEALVTENGAEWLSGPGKALYTMGDFC</sequence>
<dbReference type="InterPro" id="IPR000994">
    <property type="entry name" value="Pept_M24"/>
</dbReference>
<dbReference type="Pfam" id="PF01321">
    <property type="entry name" value="Creatinase_N"/>
    <property type="match status" value="1"/>
</dbReference>
<dbReference type="InterPro" id="IPR036005">
    <property type="entry name" value="Creatinase/aminopeptidase-like"/>
</dbReference>
<evidence type="ECO:0008006" key="5">
    <source>
        <dbReference type="Google" id="ProtNLM"/>
    </source>
</evidence>
<dbReference type="InterPro" id="IPR050659">
    <property type="entry name" value="Peptidase_M24B"/>
</dbReference>
<name>A0A0J9DZY1_9FIRM</name>
<organism evidence="3 4">
    <name type="scientific">[Clostridium] citroniae WAL-19142</name>
    <dbReference type="NCBI Taxonomy" id="742734"/>
    <lineage>
        <taxon>Bacteria</taxon>
        <taxon>Bacillati</taxon>
        <taxon>Bacillota</taxon>
        <taxon>Clostridia</taxon>
        <taxon>Lachnospirales</taxon>
        <taxon>Lachnospiraceae</taxon>
        <taxon>Enterocloster</taxon>
    </lineage>
</organism>
<accession>A0A0J9DZY1</accession>
<evidence type="ECO:0000259" key="1">
    <source>
        <dbReference type="Pfam" id="PF00557"/>
    </source>
</evidence>
<dbReference type="PATRIC" id="fig|742734.4.peg.696"/>
<reference evidence="3 4" key="1">
    <citation type="submission" date="2011-04" db="EMBL/GenBank/DDBJ databases">
        <title>The Genome Sequence of Clostridium citroniae WAL-19142.</title>
        <authorList>
            <consortium name="The Broad Institute Genome Sequencing Platform"/>
            <person name="Earl A."/>
            <person name="Ward D."/>
            <person name="Feldgarden M."/>
            <person name="Gevers D."/>
            <person name="Warren Y.A."/>
            <person name="Tyrrell K.L."/>
            <person name="Citron D.M."/>
            <person name="Goldstein E.J."/>
            <person name="Daigneault M."/>
            <person name="Allen-Vercoe E."/>
            <person name="Young S.K."/>
            <person name="Zeng Q."/>
            <person name="Gargeya S."/>
            <person name="Fitzgerald M."/>
            <person name="Haas B."/>
            <person name="Abouelleil A."/>
            <person name="Alvarado L."/>
            <person name="Arachchi H.M."/>
            <person name="Berlin A."/>
            <person name="Brown A."/>
            <person name="Chapman S.B."/>
            <person name="Chen Z."/>
            <person name="Dunbar C."/>
            <person name="Freedman E."/>
            <person name="Gearin G."/>
            <person name="Gellesch M."/>
            <person name="Goldberg J."/>
            <person name="Griggs A."/>
            <person name="Gujja S."/>
            <person name="Heilman E.R."/>
            <person name="Heiman D."/>
            <person name="Howarth C."/>
            <person name="Larson L."/>
            <person name="Lui A."/>
            <person name="MacDonald P.J."/>
            <person name="Mehta T."/>
            <person name="Montmayeur A."/>
            <person name="Murphy C."/>
            <person name="Neiman D."/>
            <person name="Pearson M."/>
            <person name="Priest M."/>
            <person name="Roberts A."/>
            <person name="Saif S."/>
            <person name="Shea T."/>
            <person name="Shenoy N."/>
            <person name="Sisk P."/>
            <person name="Stolte C."/>
            <person name="Sykes S."/>
            <person name="White J."/>
            <person name="Yandava C."/>
            <person name="Wortman J."/>
            <person name="Nusbaum C."/>
            <person name="Birren B."/>
        </authorList>
    </citation>
    <scope>NUCLEOTIDE SEQUENCE [LARGE SCALE GENOMIC DNA]</scope>
    <source>
        <strain evidence="3 4">WAL-19142</strain>
    </source>
</reference>
<feature type="domain" description="Creatinase N-terminal" evidence="2">
    <location>
        <begin position="20"/>
        <end position="170"/>
    </location>
</feature>
<gene>
    <name evidence="3" type="ORF">HMPREF9470_00652</name>
</gene>
<evidence type="ECO:0000259" key="2">
    <source>
        <dbReference type="Pfam" id="PF01321"/>
    </source>
</evidence>